<name>A0A1X3J147_ECOLX</name>
<sequence>MMSRNIKMATEAKSWLQKHGSHVNESYLGVARPILEITCPPPELVRNAVRIMEHKSGVARSVWTARLNGCQIIWR</sequence>
<reference evidence="1 2" key="1">
    <citation type="submission" date="2010-04" db="EMBL/GenBank/DDBJ databases">
        <title>The Genome Sequence of Escherichia coli TA447.</title>
        <authorList>
            <consortium name="The Broad Institute Genome Sequencing Platform"/>
            <consortium name="The Broad Institute Genome Sequencing Center for Infectious Disease"/>
            <person name="Feldgarden M."/>
            <person name="Gordon D.M."/>
            <person name="Johnson J.R."/>
            <person name="Johnston B.D."/>
            <person name="Young S."/>
            <person name="Zeng Q."/>
            <person name="Koehrsen M."/>
            <person name="Alvarado L."/>
            <person name="Berlin A.M."/>
            <person name="Borenstein D."/>
            <person name="Chapman S.B."/>
            <person name="Chen Z."/>
            <person name="Engels R."/>
            <person name="Freedman E."/>
            <person name="Gellesch M."/>
            <person name="Goldberg J."/>
            <person name="Griggs A."/>
            <person name="Gujja S."/>
            <person name="Heilman E.R."/>
            <person name="Heiman D.I."/>
            <person name="Hepburn T.A."/>
            <person name="Howarth C."/>
            <person name="Jen D."/>
            <person name="Larson L."/>
            <person name="Mehta T."/>
            <person name="Park D."/>
            <person name="Pearson M."/>
            <person name="Richards J."/>
            <person name="Roberts A."/>
            <person name="Saif S."/>
            <person name="Shea T.D."/>
            <person name="Shenoy N."/>
            <person name="Sisk P."/>
            <person name="Stolte C."/>
            <person name="Sykes S.N."/>
            <person name="Walk T."/>
            <person name="White J."/>
            <person name="Yandava C."/>
            <person name="Haas B."/>
            <person name="Henn M.R."/>
            <person name="Nusbaum C."/>
            <person name="Birren B."/>
        </authorList>
    </citation>
    <scope>NUCLEOTIDE SEQUENCE [LARGE SCALE GENOMIC DNA]</scope>
    <source>
        <strain evidence="1 2">TA447</strain>
    </source>
</reference>
<dbReference type="RefSeq" id="WP_085453002.1">
    <property type="nucleotide sequence ID" value="NZ_ADIZ01000017.1"/>
</dbReference>
<comment type="caution">
    <text evidence="1">The sequence shown here is derived from an EMBL/GenBank/DDBJ whole genome shotgun (WGS) entry which is preliminary data.</text>
</comment>
<protein>
    <recommendedName>
        <fullName evidence="3">Protein cim</fullName>
    </recommendedName>
</protein>
<evidence type="ECO:0000313" key="2">
    <source>
        <dbReference type="Proteomes" id="UP000193942"/>
    </source>
</evidence>
<dbReference type="EMBL" id="ADIZ01000017">
    <property type="protein sequence ID" value="OSK94391.1"/>
    <property type="molecule type" value="Genomic_DNA"/>
</dbReference>
<dbReference type="AlphaFoldDB" id="A0A1X3J147"/>
<organism evidence="1 2">
    <name type="scientific">Escherichia coli TA447</name>
    <dbReference type="NCBI Taxonomy" id="656447"/>
    <lineage>
        <taxon>Bacteria</taxon>
        <taxon>Pseudomonadati</taxon>
        <taxon>Pseudomonadota</taxon>
        <taxon>Gammaproteobacteria</taxon>
        <taxon>Enterobacterales</taxon>
        <taxon>Enterobacteriaceae</taxon>
        <taxon>Escherichia</taxon>
    </lineage>
</organism>
<gene>
    <name evidence="1" type="ORF">ECXG_03256</name>
</gene>
<dbReference type="Proteomes" id="UP000193942">
    <property type="component" value="Unassembled WGS sequence"/>
</dbReference>
<accession>A0A1X3J147</accession>
<evidence type="ECO:0008006" key="3">
    <source>
        <dbReference type="Google" id="ProtNLM"/>
    </source>
</evidence>
<evidence type="ECO:0000313" key="1">
    <source>
        <dbReference type="EMBL" id="OSK94391.1"/>
    </source>
</evidence>
<proteinExistence type="predicted"/>